<keyword evidence="3 4" id="KW-0067">ATP-binding</keyword>
<name>A0A833GZ02_9LEPT</name>
<evidence type="ECO:0000256" key="4">
    <source>
        <dbReference type="PROSITE-ProRule" id="PRU00409"/>
    </source>
</evidence>
<dbReference type="PROSITE" id="PS50975">
    <property type="entry name" value="ATP_GRASP"/>
    <property type="match status" value="1"/>
</dbReference>
<feature type="domain" description="ATP-grasp" evidence="5">
    <location>
        <begin position="87"/>
        <end position="293"/>
    </location>
</feature>
<dbReference type="EMBL" id="WBUI01000021">
    <property type="protein sequence ID" value="KAB2930368.1"/>
    <property type="molecule type" value="Genomic_DNA"/>
</dbReference>
<evidence type="ECO:0000313" key="7">
    <source>
        <dbReference type="Proteomes" id="UP000460298"/>
    </source>
</evidence>
<evidence type="ECO:0000259" key="5">
    <source>
        <dbReference type="PROSITE" id="PS50975"/>
    </source>
</evidence>
<keyword evidence="2 4" id="KW-0547">Nucleotide-binding</keyword>
<evidence type="ECO:0000256" key="3">
    <source>
        <dbReference type="ARBA" id="ARBA00022840"/>
    </source>
</evidence>
<evidence type="ECO:0000256" key="1">
    <source>
        <dbReference type="ARBA" id="ARBA00022598"/>
    </source>
</evidence>
<gene>
    <name evidence="6" type="ORF">F9K24_17035</name>
</gene>
<dbReference type="Gene3D" id="3.40.50.20">
    <property type="match status" value="1"/>
</dbReference>
<evidence type="ECO:0000256" key="2">
    <source>
        <dbReference type="ARBA" id="ARBA00022741"/>
    </source>
</evidence>
<dbReference type="PANTHER" id="PTHR43585">
    <property type="entry name" value="FUMIPYRROLE BIOSYNTHESIS PROTEIN C"/>
    <property type="match status" value="1"/>
</dbReference>
<reference evidence="6 7" key="1">
    <citation type="submission" date="2019-10" db="EMBL/GenBank/DDBJ databases">
        <title>Extracellular Electron Transfer in a Candidatus Methanoperedens spp. Enrichment Culture.</title>
        <authorList>
            <person name="Berger S."/>
            <person name="Rangel Shaw D."/>
            <person name="Berben T."/>
            <person name="In 'T Zandt M."/>
            <person name="Frank J."/>
            <person name="Reimann J."/>
            <person name="Jetten M.S.M."/>
            <person name="Welte C.U."/>
        </authorList>
    </citation>
    <scope>NUCLEOTIDE SEQUENCE [LARGE SCALE GENOMIC DNA]</scope>
    <source>
        <strain evidence="6">SB12</strain>
    </source>
</reference>
<evidence type="ECO:0000313" key="6">
    <source>
        <dbReference type="EMBL" id="KAB2930368.1"/>
    </source>
</evidence>
<dbReference type="InterPro" id="IPR052032">
    <property type="entry name" value="ATP-dep_AA_Ligase"/>
</dbReference>
<dbReference type="PANTHER" id="PTHR43585:SF2">
    <property type="entry name" value="ATP-GRASP ENZYME FSQD"/>
    <property type="match status" value="1"/>
</dbReference>
<proteinExistence type="predicted"/>
<accession>A0A833GZ02</accession>
<dbReference type="Proteomes" id="UP000460298">
    <property type="component" value="Unassembled WGS sequence"/>
</dbReference>
<organism evidence="6 7">
    <name type="scientific">Leptonema illini</name>
    <dbReference type="NCBI Taxonomy" id="183"/>
    <lineage>
        <taxon>Bacteria</taxon>
        <taxon>Pseudomonadati</taxon>
        <taxon>Spirochaetota</taxon>
        <taxon>Spirochaetia</taxon>
        <taxon>Leptospirales</taxon>
        <taxon>Leptospiraceae</taxon>
        <taxon>Leptonema</taxon>
    </lineage>
</organism>
<dbReference type="Pfam" id="PF13535">
    <property type="entry name" value="ATP-grasp_4"/>
    <property type="match status" value="1"/>
</dbReference>
<keyword evidence="1" id="KW-0436">Ligase</keyword>
<dbReference type="GO" id="GO:0046872">
    <property type="term" value="F:metal ion binding"/>
    <property type="evidence" value="ECO:0007669"/>
    <property type="project" value="InterPro"/>
</dbReference>
<dbReference type="InterPro" id="IPR011761">
    <property type="entry name" value="ATP-grasp"/>
</dbReference>
<comment type="caution">
    <text evidence="6">The sequence shown here is derived from an EMBL/GenBank/DDBJ whole genome shotgun (WGS) entry which is preliminary data.</text>
</comment>
<dbReference type="AlphaFoldDB" id="A0A833GZ02"/>
<dbReference type="SUPFAM" id="SSF56059">
    <property type="entry name" value="Glutathione synthetase ATP-binding domain-like"/>
    <property type="match status" value="1"/>
</dbReference>
<protein>
    <submittedName>
        <fullName evidence="6">ATP-grasp domain-containing protein</fullName>
    </submittedName>
</protein>
<sequence>MTQYFFSCGAGSHQLPLLLAARSLGLGVAAADLNEAAPGFELTDRSFVCSILNRAALIDAIEGDDELRRHLAGVGCRSYGKAVEIAASLARHFSLPANPHRSLRFFRNKARYKKTMQDWQIPVPADVKQPAKYIVRPADGHAKEGLQIVDCLPEPLLVETSPAKSITKPSARPFIEPFIEGSECILLGLIVQGTFYPVLLSDRFRNADFSDRMHVFPSSLPGGVRYEMVEHCRRIVRRSGLENGPFLAEFIVTGNTPYLVECAPEVGGEFLADDMIPAVTGLPYFEMLVHIYSGTDSERMRRLLIEHLERERTQAMVIGFLPPASADSGPLLFSPSLYRHPGFYSARPLPVLPGHRPNARRPGVIALTGHVSERDRLMQDMEGFL</sequence>
<dbReference type="GO" id="GO:0005524">
    <property type="term" value="F:ATP binding"/>
    <property type="evidence" value="ECO:0007669"/>
    <property type="project" value="UniProtKB-UniRule"/>
</dbReference>
<dbReference type="Gene3D" id="3.30.470.20">
    <property type="entry name" value="ATP-grasp fold, B domain"/>
    <property type="match status" value="1"/>
</dbReference>
<dbReference type="GO" id="GO:0016874">
    <property type="term" value="F:ligase activity"/>
    <property type="evidence" value="ECO:0007669"/>
    <property type="project" value="UniProtKB-KW"/>
</dbReference>